<keyword evidence="4" id="KW-0547">Nucleotide-binding</keyword>
<accession>A0ABW4JE22</accession>
<protein>
    <recommendedName>
        <fullName evidence="3">asparagine synthase (glutamine-hydrolyzing)</fullName>
        <ecNumber evidence="3">6.3.5.4</ecNumber>
    </recommendedName>
</protein>
<dbReference type="EMBL" id="JBHUCX010000008">
    <property type="protein sequence ID" value="MFD1673568.1"/>
    <property type="molecule type" value="Genomic_DNA"/>
</dbReference>
<dbReference type="InterPro" id="IPR017932">
    <property type="entry name" value="GATase_2_dom"/>
</dbReference>
<comment type="similarity">
    <text evidence="2">Belongs to the asparagine synthetase family.</text>
</comment>
<evidence type="ECO:0000256" key="4">
    <source>
        <dbReference type="ARBA" id="ARBA00022741"/>
    </source>
</evidence>
<evidence type="ECO:0000313" key="11">
    <source>
        <dbReference type="Proteomes" id="UP001597079"/>
    </source>
</evidence>
<dbReference type="InterPro" id="IPR029055">
    <property type="entry name" value="Ntn_hydrolases_N"/>
</dbReference>
<dbReference type="PROSITE" id="PS51278">
    <property type="entry name" value="GATASE_TYPE_2"/>
    <property type="match status" value="1"/>
</dbReference>
<keyword evidence="5" id="KW-0067">ATP-binding</keyword>
<sequence>MCGIAGWVDWSRDLTSEASTVQKMGQTLCSRGPDTAGFWSNPHALFAHRRLIVVDPDGGVQPMTRTFGDKQYTIVYNGELYNTEDIRKELLQLGFHFNAYSDTEVLLVAYVAWGEQCVHKLNGIFAFAIWDEANQRLFMGRDRLGVKPLFYSRVGRGIVFGSELKALLAHPQVEPVVSQQGLAEVFAIGPARTPGLGVFDNVEEVRAGHILVGTPERIVTRPYWQLQSYEHEDSLEKTIQTVRELLIDIVERQLISDVPIATFLSGGLDSSVVSAIAAKYFRAQGRDALHTYAIEFKDMEKHFKANAFQKSLDGPWAQRISAFIGSVHHRVIFDTPDLGEHLLHPLGTRDLPGMADIDTSLYLFCQRVKQDVTVALSGESADEVFGGYPWFHREESLQADTFPWSLRLHERVNIMSDELCQLIKPREYVQTRYQEALGEVPRLRGEDSRDARIREIGYLSITRFLPTLLDRKDRMSMGSGLEVRVPFCDHRLVEYVFNIPWAMKTTGNQTKGILREAMRGYLPDDAIERKKSPYPSTPNPDYLALVRTKALELLDDANAPILPFVDANAIRSLAKMSEQPMEHRPWFGQIMGTAQLFHYLYETNAWMQQYQIRVR</sequence>
<keyword evidence="11" id="KW-1185">Reference proteome</keyword>
<dbReference type="InterPro" id="IPR001962">
    <property type="entry name" value="Asn_synthase"/>
</dbReference>
<organism evidence="10 11">
    <name type="scientific">Alicyclobacillus fodiniaquatilis</name>
    <dbReference type="NCBI Taxonomy" id="1661150"/>
    <lineage>
        <taxon>Bacteria</taxon>
        <taxon>Bacillati</taxon>
        <taxon>Bacillota</taxon>
        <taxon>Bacilli</taxon>
        <taxon>Bacillales</taxon>
        <taxon>Alicyclobacillaceae</taxon>
        <taxon>Alicyclobacillus</taxon>
    </lineage>
</organism>
<dbReference type="GO" id="GO:0004066">
    <property type="term" value="F:asparagine synthase (glutamine-hydrolyzing) activity"/>
    <property type="evidence" value="ECO:0007669"/>
    <property type="project" value="UniProtKB-EC"/>
</dbReference>
<dbReference type="EC" id="6.3.5.4" evidence="3"/>
<dbReference type="Pfam" id="PF00733">
    <property type="entry name" value="Asn_synthase"/>
    <property type="match status" value="1"/>
</dbReference>
<dbReference type="PANTHER" id="PTHR43284:SF1">
    <property type="entry name" value="ASPARAGINE SYNTHETASE"/>
    <property type="match status" value="1"/>
</dbReference>
<keyword evidence="6" id="KW-0061">Asparagine biosynthesis</keyword>
<evidence type="ECO:0000256" key="2">
    <source>
        <dbReference type="ARBA" id="ARBA00005752"/>
    </source>
</evidence>
<keyword evidence="10" id="KW-0436">Ligase</keyword>
<dbReference type="InterPro" id="IPR006426">
    <property type="entry name" value="Asn_synth_AEB"/>
</dbReference>
<dbReference type="Gene3D" id="3.60.20.10">
    <property type="entry name" value="Glutamine Phosphoribosylpyrophosphate, subunit 1, domain 1"/>
    <property type="match status" value="1"/>
</dbReference>
<evidence type="ECO:0000256" key="8">
    <source>
        <dbReference type="ARBA" id="ARBA00048741"/>
    </source>
</evidence>
<dbReference type="Gene3D" id="3.40.50.620">
    <property type="entry name" value="HUPs"/>
    <property type="match status" value="1"/>
</dbReference>
<dbReference type="CDD" id="cd01991">
    <property type="entry name" value="Asn_synthase_B_C"/>
    <property type="match status" value="1"/>
</dbReference>
<dbReference type="NCBIfam" id="TIGR01536">
    <property type="entry name" value="asn_synth_AEB"/>
    <property type="match status" value="1"/>
</dbReference>
<proteinExistence type="inferred from homology"/>
<dbReference type="InterPro" id="IPR014729">
    <property type="entry name" value="Rossmann-like_a/b/a_fold"/>
</dbReference>
<gene>
    <name evidence="10" type="primary">asnB</name>
    <name evidence="10" type="ORF">ACFSB2_02435</name>
</gene>
<evidence type="ECO:0000256" key="6">
    <source>
        <dbReference type="ARBA" id="ARBA00022888"/>
    </source>
</evidence>
<dbReference type="PIRSF" id="PIRSF001589">
    <property type="entry name" value="Asn_synthetase_glu-h"/>
    <property type="match status" value="1"/>
</dbReference>
<comment type="pathway">
    <text evidence="1">Amino-acid biosynthesis; L-asparagine biosynthesis; L-asparagine from L-aspartate (L-Gln route): step 1/1.</text>
</comment>
<dbReference type="PANTHER" id="PTHR43284">
    <property type="entry name" value="ASPARAGINE SYNTHETASE (GLUTAMINE-HYDROLYZING)"/>
    <property type="match status" value="1"/>
</dbReference>
<dbReference type="InterPro" id="IPR051786">
    <property type="entry name" value="ASN_synthetase/amidase"/>
</dbReference>
<evidence type="ECO:0000259" key="9">
    <source>
        <dbReference type="PROSITE" id="PS51278"/>
    </source>
</evidence>
<comment type="catalytic activity">
    <reaction evidence="8">
        <text>L-aspartate + L-glutamine + ATP + H2O = L-asparagine + L-glutamate + AMP + diphosphate + H(+)</text>
        <dbReference type="Rhea" id="RHEA:12228"/>
        <dbReference type="ChEBI" id="CHEBI:15377"/>
        <dbReference type="ChEBI" id="CHEBI:15378"/>
        <dbReference type="ChEBI" id="CHEBI:29985"/>
        <dbReference type="ChEBI" id="CHEBI:29991"/>
        <dbReference type="ChEBI" id="CHEBI:30616"/>
        <dbReference type="ChEBI" id="CHEBI:33019"/>
        <dbReference type="ChEBI" id="CHEBI:58048"/>
        <dbReference type="ChEBI" id="CHEBI:58359"/>
        <dbReference type="ChEBI" id="CHEBI:456215"/>
        <dbReference type="EC" id="6.3.5.4"/>
    </reaction>
</comment>
<feature type="domain" description="Glutamine amidotransferase type-2" evidence="9">
    <location>
        <begin position="2"/>
        <end position="216"/>
    </location>
</feature>
<evidence type="ECO:0000256" key="3">
    <source>
        <dbReference type="ARBA" id="ARBA00012737"/>
    </source>
</evidence>
<dbReference type="Proteomes" id="UP001597079">
    <property type="component" value="Unassembled WGS sequence"/>
</dbReference>
<dbReference type="RefSeq" id="WP_377941009.1">
    <property type="nucleotide sequence ID" value="NZ_JBHUCX010000008.1"/>
</dbReference>
<dbReference type="SUPFAM" id="SSF56235">
    <property type="entry name" value="N-terminal nucleophile aminohydrolases (Ntn hydrolases)"/>
    <property type="match status" value="1"/>
</dbReference>
<comment type="caution">
    <text evidence="10">The sequence shown here is derived from an EMBL/GenBank/DDBJ whole genome shotgun (WGS) entry which is preliminary data.</text>
</comment>
<evidence type="ECO:0000256" key="5">
    <source>
        <dbReference type="ARBA" id="ARBA00022840"/>
    </source>
</evidence>
<dbReference type="Pfam" id="PF13537">
    <property type="entry name" value="GATase_7"/>
    <property type="match status" value="1"/>
</dbReference>
<name>A0ABW4JE22_9BACL</name>
<evidence type="ECO:0000313" key="10">
    <source>
        <dbReference type="EMBL" id="MFD1673568.1"/>
    </source>
</evidence>
<keyword evidence="6" id="KW-0028">Amino-acid biosynthesis</keyword>
<dbReference type="InterPro" id="IPR033738">
    <property type="entry name" value="AsnB_N"/>
</dbReference>
<dbReference type="SUPFAM" id="SSF52402">
    <property type="entry name" value="Adenine nucleotide alpha hydrolases-like"/>
    <property type="match status" value="1"/>
</dbReference>
<evidence type="ECO:0000256" key="1">
    <source>
        <dbReference type="ARBA" id="ARBA00005187"/>
    </source>
</evidence>
<dbReference type="CDD" id="cd00712">
    <property type="entry name" value="AsnB"/>
    <property type="match status" value="1"/>
</dbReference>
<evidence type="ECO:0000256" key="7">
    <source>
        <dbReference type="ARBA" id="ARBA00022962"/>
    </source>
</evidence>
<reference evidence="11" key="1">
    <citation type="journal article" date="2019" name="Int. J. Syst. Evol. Microbiol.">
        <title>The Global Catalogue of Microorganisms (GCM) 10K type strain sequencing project: providing services to taxonomists for standard genome sequencing and annotation.</title>
        <authorList>
            <consortium name="The Broad Institute Genomics Platform"/>
            <consortium name="The Broad Institute Genome Sequencing Center for Infectious Disease"/>
            <person name="Wu L."/>
            <person name="Ma J."/>
        </authorList>
    </citation>
    <scope>NUCLEOTIDE SEQUENCE [LARGE SCALE GENOMIC DNA]</scope>
    <source>
        <strain evidence="11">CGMCC 1.12286</strain>
    </source>
</reference>
<keyword evidence="7" id="KW-0315">Glutamine amidotransferase</keyword>